<dbReference type="Pfam" id="PF01488">
    <property type="entry name" value="Shikimate_DH"/>
    <property type="match status" value="1"/>
</dbReference>
<gene>
    <name evidence="5" type="ORF">CEP52_011505</name>
</gene>
<dbReference type="GO" id="GO:0019632">
    <property type="term" value="P:shikimate metabolic process"/>
    <property type="evidence" value="ECO:0007669"/>
    <property type="project" value="TreeGrafter"/>
</dbReference>
<evidence type="ECO:0000256" key="1">
    <source>
        <dbReference type="SAM" id="MobiDB-lite"/>
    </source>
</evidence>
<feature type="domain" description="Shikimate dehydrogenase substrate binding N-terminal" evidence="3">
    <location>
        <begin position="1"/>
        <end position="68"/>
    </location>
</feature>
<evidence type="ECO:0000259" key="2">
    <source>
        <dbReference type="Pfam" id="PF01488"/>
    </source>
</evidence>
<dbReference type="InterPro" id="IPR022893">
    <property type="entry name" value="Shikimate_DH_fam"/>
</dbReference>
<dbReference type="PANTHER" id="PTHR21089:SF1">
    <property type="entry name" value="BIFUNCTIONAL 3-DEHYDROQUINATE DEHYDRATASE_SHIKIMATE DEHYDROGENASE, CHLOROPLASTIC"/>
    <property type="match status" value="1"/>
</dbReference>
<dbReference type="Pfam" id="PF08501">
    <property type="entry name" value="Shikimate_dh_N"/>
    <property type="match status" value="1"/>
</dbReference>
<dbReference type="InterPro" id="IPR041121">
    <property type="entry name" value="SDH_C"/>
</dbReference>
<dbReference type="InterPro" id="IPR036291">
    <property type="entry name" value="NAD(P)-bd_dom_sf"/>
</dbReference>
<dbReference type="Pfam" id="PF18317">
    <property type="entry name" value="SDH_C"/>
    <property type="match status" value="1"/>
</dbReference>
<name>A0A428T314_9HYPO</name>
<dbReference type="GO" id="GO:0004764">
    <property type="term" value="F:shikimate 3-dehydrogenase (NADP+) activity"/>
    <property type="evidence" value="ECO:0007669"/>
    <property type="project" value="InterPro"/>
</dbReference>
<organism evidence="5 6">
    <name type="scientific">Fusarium oligoseptatum</name>
    <dbReference type="NCBI Taxonomy" id="2604345"/>
    <lineage>
        <taxon>Eukaryota</taxon>
        <taxon>Fungi</taxon>
        <taxon>Dikarya</taxon>
        <taxon>Ascomycota</taxon>
        <taxon>Pezizomycotina</taxon>
        <taxon>Sordariomycetes</taxon>
        <taxon>Hypocreomycetidae</taxon>
        <taxon>Hypocreales</taxon>
        <taxon>Nectriaceae</taxon>
        <taxon>Fusarium</taxon>
        <taxon>Fusarium solani species complex</taxon>
    </lineage>
</organism>
<dbReference type="InterPro" id="IPR046346">
    <property type="entry name" value="Aminoacid_DH-like_N_sf"/>
</dbReference>
<feature type="domain" description="Quinate/shikimate 5-dehydrogenase/glutamyl-tRNA reductase" evidence="2">
    <location>
        <begin position="130"/>
        <end position="172"/>
    </location>
</feature>
<dbReference type="PANTHER" id="PTHR21089">
    <property type="entry name" value="SHIKIMATE DEHYDROGENASE"/>
    <property type="match status" value="1"/>
</dbReference>
<dbReference type="GO" id="GO:0009423">
    <property type="term" value="P:chorismate biosynthetic process"/>
    <property type="evidence" value="ECO:0007669"/>
    <property type="project" value="TreeGrafter"/>
</dbReference>
<reference evidence="5 6" key="1">
    <citation type="submission" date="2017-06" db="EMBL/GenBank/DDBJ databases">
        <title>Comparative genomic analysis of Ambrosia Fusariam Clade fungi.</title>
        <authorList>
            <person name="Stajich J.E."/>
            <person name="Carrillo J."/>
            <person name="Kijimoto T."/>
            <person name="Eskalen A."/>
            <person name="O'Donnell K."/>
            <person name="Kasson M."/>
        </authorList>
    </citation>
    <scope>NUCLEOTIDE SEQUENCE [LARGE SCALE GENOMIC DNA]</scope>
    <source>
        <strain evidence="5 6">NRRL62579</strain>
    </source>
</reference>
<evidence type="ECO:0000259" key="4">
    <source>
        <dbReference type="Pfam" id="PF18317"/>
    </source>
</evidence>
<dbReference type="Proteomes" id="UP000287144">
    <property type="component" value="Unassembled WGS sequence"/>
</dbReference>
<dbReference type="AlphaFoldDB" id="A0A428T314"/>
<feature type="domain" description="SDH C-terminal" evidence="4">
    <location>
        <begin position="202"/>
        <end position="231"/>
    </location>
</feature>
<dbReference type="InterPro" id="IPR006151">
    <property type="entry name" value="Shikm_DH/Glu-tRNA_Rdtase"/>
</dbReference>
<evidence type="ECO:0000313" key="5">
    <source>
        <dbReference type="EMBL" id="RSL96408.1"/>
    </source>
</evidence>
<accession>A0A428T314</accession>
<proteinExistence type="predicted"/>
<protein>
    <submittedName>
        <fullName evidence="5">Quinate repressor protein</fullName>
    </submittedName>
</protein>
<dbReference type="STRING" id="1325735.A0A428T314"/>
<dbReference type="InterPro" id="IPR013708">
    <property type="entry name" value="Shikimate_DH-bd_N"/>
</dbReference>
<dbReference type="CDD" id="cd01065">
    <property type="entry name" value="NAD_bind_Shikimate_DH"/>
    <property type="match status" value="1"/>
</dbReference>
<comment type="caution">
    <text evidence="5">The sequence shown here is derived from an EMBL/GenBank/DDBJ whole genome shotgun (WGS) entry which is preliminary data.</text>
</comment>
<sequence>MHRSALKACGVPHTYEPVSSSSLQGIRHLIEDSRFAGASIGLPFKVEIITLTHSLSNHARAIGAVNTLIPIRTLNEDGSIPTEATFFNSVNQSGPIKALYGENTDWIGIRACIRRGLSPANAVVSGTCGLVIGAGGMARATIYAMLQVGIKNIVVYNRTPQNARKMVSHFTQLLQRKDFKLLVSESQGARKESSRGWVSMDGLDMLPEQGFAQFEFFTGRRAPKRIMRREVFQAYPDEEGKSNLEELQPRLQSVDEQET</sequence>
<feature type="compositionally biased region" description="Basic and acidic residues" evidence="1">
    <location>
        <begin position="238"/>
        <end position="248"/>
    </location>
</feature>
<keyword evidence="6" id="KW-1185">Reference proteome</keyword>
<evidence type="ECO:0000259" key="3">
    <source>
        <dbReference type="Pfam" id="PF08501"/>
    </source>
</evidence>
<dbReference type="Gene3D" id="3.40.50.10860">
    <property type="entry name" value="Leucine Dehydrogenase, chain A, domain 1"/>
    <property type="match status" value="1"/>
</dbReference>
<dbReference type="Gene3D" id="3.40.50.720">
    <property type="entry name" value="NAD(P)-binding Rossmann-like Domain"/>
    <property type="match status" value="2"/>
</dbReference>
<evidence type="ECO:0000313" key="6">
    <source>
        <dbReference type="Proteomes" id="UP000287144"/>
    </source>
</evidence>
<dbReference type="SUPFAM" id="SSF53223">
    <property type="entry name" value="Aminoacid dehydrogenase-like, N-terminal domain"/>
    <property type="match status" value="1"/>
</dbReference>
<dbReference type="SUPFAM" id="SSF51735">
    <property type="entry name" value="NAD(P)-binding Rossmann-fold domains"/>
    <property type="match status" value="1"/>
</dbReference>
<dbReference type="EMBL" id="NKCK01000139">
    <property type="protein sequence ID" value="RSL96408.1"/>
    <property type="molecule type" value="Genomic_DNA"/>
</dbReference>
<feature type="region of interest" description="Disordered" evidence="1">
    <location>
        <begin position="237"/>
        <end position="259"/>
    </location>
</feature>